<dbReference type="AlphaFoldDB" id="A0A1Q8E7M1"/>
<dbReference type="EMBL" id="MSJL01000078">
    <property type="protein sequence ID" value="OLF47788.1"/>
    <property type="molecule type" value="Genomic_DNA"/>
</dbReference>
<keyword evidence="1" id="KW-0812">Transmembrane</keyword>
<reference evidence="3" key="1">
    <citation type="submission" date="2016-12" db="EMBL/GenBank/DDBJ databases">
        <authorList>
            <person name="Gulvik C.A."/>
        </authorList>
    </citation>
    <scope>NUCLEOTIDE SEQUENCE [LARGE SCALE GENOMIC DNA]</scope>
    <source>
        <strain evidence="3">ATCC 51725</strain>
    </source>
</reference>
<evidence type="ECO:0000313" key="2">
    <source>
        <dbReference type="EMBL" id="OLF47788.1"/>
    </source>
</evidence>
<feature type="non-terminal residue" evidence="2">
    <location>
        <position position="1"/>
    </location>
</feature>
<protein>
    <submittedName>
        <fullName evidence="2">Uncharacterized protein</fullName>
    </submittedName>
</protein>
<comment type="caution">
    <text evidence="2">The sequence shown here is derived from an EMBL/GenBank/DDBJ whole genome shotgun (WGS) entry which is preliminary data.</text>
</comment>
<proteinExistence type="predicted"/>
<sequence>WKDLVLAVWRAFDRRAVSAGLNLKSVGFIFLLYHVSLFFIEYKLRKRSLLELMLTNRAYLTTT</sequence>
<feature type="transmembrane region" description="Helical" evidence="1">
    <location>
        <begin position="20"/>
        <end position="40"/>
    </location>
</feature>
<evidence type="ECO:0000313" key="3">
    <source>
        <dbReference type="Proteomes" id="UP000186437"/>
    </source>
</evidence>
<name>A0A1Q8E7M1_STRAI</name>
<evidence type="ECO:0000256" key="1">
    <source>
        <dbReference type="SAM" id="Phobius"/>
    </source>
</evidence>
<dbReference type="RefSeq" id="WP_211268964.1">
    <property type="nucleotide sequence ID" value="NZ_MSJL01000078.1"/>
</dbReference>
<keyword evidence="3" id="KW-1185">Reference proteome</keyword>
<accession>A0A1Q8E7M1</accession>
<dbReference type="Proteomes" id="UP000186437">
    <property type="component" value="Unassembled WGS sequence"/>
</dbReference>
<keyword evidence="1" id="KW-1133">Transmembrane helix</keyword>
<organism evidence="2 3">
    <name type="scientific">Streptococcus acidominimus</name>
    <dbReference type="NCBI Taxonomy" id="1326"/>
    <lineage>
        <taxon>Bacteria</taxon>
        <taxon>Bacillati</taxon>
        <taxon>Bacillota</taxon>
        <taxon>Bacilli</taxon>
        <taxon>Lactobacillales</taxon>
        <taxon>Streptococcaceae</taxon>
        <taxon>Streptococcus</taxon>
    </lineage>
</organism>
<keyword evidence="1" id="KW-0472">Membrane</keyword>
<gene>
    <name evidence="2" type="ORF">BU200_09985</name>
</gene>